<dbReference type="AlphaFoldDB" id="A0A8H6XQV9"/>
<name>A0A8H6XQV9_9AGAR</name>
<protein>
    <recommendedName>
        <fullName evidence="9">Sphingomyelin phosphodiesterase</fullName>
    </recommendedName>
</protein>
<dbReference type="OrthoDB" id="282973at2759"/>
<evidence type="ECO:0000256" key="8">
    <source>
        <dbReference type="ARBA" id="ARBA00023180"/>
    </source>
</evidence>
<evidence type="ECO:0000256" key="1">
    <source>
        <dbReference type="ARBA" id="ARBA00004613"/>
    </source>
</evidence>
<dbReference type="InterPro" id="IPR041805">
    <property type="entry name" value="ASMase/PPN1_MPP"/>
</dbReference>
<feature type="disulfide bond" evidence="11">
    <location>
        <begin position="168"/>
        <end position="190"/>
    </location>
</feature>
<dbReference type="InterPro" id="IPR011160">
    <property type="entry name" value="Sphingomy_PDE"/>
</dbReference>
<dbReference type="Pfam" id="PF19272">
    <property type="entry name" value="ASMase_C"/>
    <property type="match status" value="1"/>
</dbReference>
<evidence type="ECO:0000256" key="7">
    <source>
        <dbReference type="ARBA" id="ARBA00022833"/>
    </source>
</evidence>
<dbReference type="InterPro" id="IPR029052">
    <property type="entry name" value="Metallo-depent_PP-like"/>
</dbReference>
<feature type="binding site" evidence="10">
    <location>
        <position position="217"/>
    </location>
    <ligand>
        <name>Zn(2+)</name>
        <dbReference type="ChEBI" id="CHEBI:29105"/>
        <label>1</label>
    </ligand>
</feature>
<dbReference type="PANTHER" id="PTHR10340">
    <property type="entry name" value="SPHINGOMYELIN PHOSPHODIESTERASE"/>
    <property type="match status" value="1"/>
</dbReference>
<feature type="binding site" evidence="10">
    <location>
        <position position="149"/>
    </location>
    <ligand>
        <name>Zn(2+)</name>
        <dbReference type="ChEBI" id="CHEBI:29105"/>
        <label>1</label>
    </ligand>
</feature>
<feature type="chain" id="PRO_5034109635" description="Sphingomyelin phosphodiesterase" evidence="12">
    <location>
        <begin position="18"/>
        <end position="593"/>
    </location>
</feature>
<comment type="similarity">
    <text evidence="2 9">Belongs to the acid sphingomyelinase family.</text>
</comment>
<evidence type="ECO:0000256" key="12">
    <source>
        <dbReference type="SAM" id="SignalP"/>
    </source>
</evidence>
<dbReference type="EMBL" id="JACAZI010000014">
    <property type="protein sequence ID" value="KAF7344826.1"/>
    <property type="molecule type" value="Genomic_DNA"/>
</dbReference>
<evidence type="ECO:0000259" key="14">
    <source>
        <dbReference type="Pfam" id="PF19272"/>
    </source>
</evidence>
<comment type="caution">
    <text evidence="15">The sequence shown here is derived from an EMBL/GenBank/DDBJ whole genome shotgun (WGS) entry which is preliminary data.</text>
</comment>
<feature type="binding site" evidence="10">
    <location>
        <position position="404"/>
    </location>
    <ligand>
        <name>Zn(2+)</name>
        <dbReference type="ChEBI" id="CHEBI:29105"/>
        <label>1</label>
    </ligand>
</feature>
<evidence type="ECO:0000313" key="15">
    <source>
        <dbReference type="EMBL" id="KAF7344826.1"/>
    </source>
</evidence>
<dbReference type="CDD" id="cd00842">
    <property type="entry name" value="MPP_ASMase"/>
    <property type="match status" value="1"/>
</dbReference>
<dbReference type="GO" id="GO:0016020">
    <property type="term" value="C:membrane"/>
    <property type="evidence" value="ECO:0007669"/>
    <property type="project" value="GOC"/>
</dbReference>
<dbReference type="PIRSF" id="PIRSF000948">
    <property type="entry name" value="Sphingomy_PDE"/>
    <property type="match status" value="1"/>
</dbReference>
<evidence type="ECO:0000259" key="13">
    <source>
        <dbReference type="Pfam" id="PF00149"/>
    </source>
</evidence>
<keyword evidence="5 12" id="KW-0732">Signal</keyword>
<sequence length="593" mass="64544">MWYVFLAVHFLTAFAAGASTDALLSAVQNTDDCPSCLAMLGAFQAIALTGDDAFITSFTSICIGLGASDPDVCTGIIAREGPILAHDLRQISTTGQTAEKLCDALLGMCVTHPINPFTVPFPKPPPKHPKVFKSRGRPTVPVAHLSDVHIDRLYTVGAEANCTKSICCRDFDDSPAVPTVPAGPIGNSRCDSTITLADSMLEEVQRLNPRFSIFTGDVVEHTDWLVDQAEVTTDLKAFNAQMAAKLTAPIFPSLGNHDSAPVNAFARTTSKTANNSQFVFDTQSVGWERWIGASAAFEVDHISGAYSAKVPGMDLRIIAVNTQYWYKQNYWLYDSDVFQPDPNGNIAFMVDALQAAEDAGDRAWIIGHIPLGKEDTLIDQSNYYDQVLQRYKNTIAGQFFGHSHKDQFEIAYSNYSEQTAQNAVGVGLVAPALTPTSGNPAFKIYDIDPDTYEVMDARVIFTNISEPSFQIQPQWGLYYSARETYGPLVGLSPNEPLSPAFWHNLTEVFAVNETAFQMFNTFISRGGAVTACDADCQNSTICDMRAFRSENNCDTPAPGFALRRRASAGHDSDSGECEGTGLAHILSRMVLAV</sequence>
<keyword evidence="8" id="KW-0325">Glycoprotein</keyword>
<dbReference type="GO" id="GO:0016798">
    <property type="term" value="F:hydrolase activity, acting on glycosyl bonds"/>
    <property type="evidence" value="ECO:0007669"/>
    <property type="project" value="UniProtKB-KW"/>
</dbReference>
<comment type="function">
    <text evidence="9">Converts sphingomyelin to ceramide.</text>
</comment>
<dbReference type="InterPro" id="IPR045473">
    <property type="entry name" value="ASM_C"/>
</dbReference>
<accession>A0A8H6XQV9</accession>
<feature type="binding site" evidence="10">
    <location>
        <position position="256"/>
    </location>
    <ligand>
        <name>Zn(2+)</name>
        <dbReference type="ChEBI" id="CHEBI:29105"/>
        <label>2</label>
    </ligand>
</feature>
<dbReference type="Gene3D" id="3.60.21.10">
    <property type="match status" value="1"/>
</dbReference>
<evidence type="ECO:0000256" key="2">
    <source>
        <dbReference type="ARBA" id="ARBA00008234"/>
    </source>
</evidence>
<feature type="domain" description="Calcineurin-like phosphoesterase" evidence="13">
    <location>
        <begin position="141"/>
        <end position="405"/>
    </location>
</feature>
<organism evidence="15 16">
    <name type="scientific">Mycena venus</name>
    <dbReference type="NCBI Taxonomy" id="2733690"/>
    <lineage>
        <taxon>Eukaryota</taxon>
        <taxon>Fungi</taxon>
        <taxon>Dikarya</taxon>
        <taxon>Basidiomycota</taxon>
        <taxon>Agaricomycotina</taxon>
        <taxon>Agaricomycetes</taxon>
        <taxon>Agaricomycetidae</taxon>
        <taxon>Agaricales</taxon>
        <taxon>Marasmiineae</taxon>
        <taxon>Mycenaceae</taxon>
        <taxon>Mycena</taxon>
    </lineage>
</organism>
<evidence type="ECO:0000256" key="5">
    <source>
        <dbReference type="ARBA" id="ARBA00022729"/>
    </source>
</evidence>
<dbReference type="GO" id="GO:0005615">
    <property type="term" value="C:extracellular space"/>
    <property type="evidence" value="ECO:0007669"/>
    <property type="project" value="TreeGrafter"/>
</dbReference>
<feature type="disulfide bond" evidence="11">
    <location>
        <begin position="33"/>
        <end position="109"/>
    </location>
</feature>
<dbReference type="GO" id="GO:0046872">
    <property type="term" value="F:metal ion binding"/>
    <property type="evidence" value="ECO:0007669"/>
    <property type="project" value="UniProtKB-KW"/>
</dbReference>
<feature type="disulfide bond" evidence="11">
    <location>
        <begin position="162"/>
        <end position="167"/>
    </location>
</feature>
<dbReference type="Pfam" id="PF00149">
    <property type="entry name" value="Metallophos"/>
    <property type="match status" value="1"/>
</dbReference>
<keyword evidence="4 10" id="KW-0479">Metal-binding</keyword>
<dbReference type="SUPFAM" id="SSF56300">
    <property type="entry name" value="Metallo-dependent phosphatases"/>
    <property type="match status" value="1"/>
</dbReference>
<feature type="disulfide bond" evidence="11">
    <location>
        <begin position="532"/>
        <end position="536"/>
    </location>
</feature>
<comment type="subcellular location">
    <subcellularLocation>
        <location evidence="1">Secreted</location>
    </subcellularLocation>
</comment>
<dbReference type="GO" id="GO:0006685">
    <property type="term" value="P:sphingomyelin catabolic process"/>
    <property type="evidence" value="ECO:0007669"/>
    <property type="project" value="UniProtKB-UniRule"/>
</dbReference>
<dbReference type="GO" id="GO:0004767">
    <property type="term" value="F:sphingomyelin phosphodiesterase activity"/>
    <property type="evidence" value="ECO:0007669"/>
    <property type="project" value="UniProtKB-UniRule"/>
</dbReference>
<dbReference type="Proteomes" id="UP000620124">
    <property type="component" value="Unassembled WGS sequence"/>
</dbReference>
<dbReference type="PANTHER" id="PTHR10340:SF34">
    <property type="entry name" value="SPHINGOMYELIN PHOSPHODIESTERASE"/>
    <property type="match status" value="1"/>
</dbReference>
<feature type="signal peptide" evidence="12">
    <location>
        <begin position="1"/>
        <end position="17"/>
    </location>
</feature>
<dbReference type="InterPro" id="IPR004843">
    <property type="entry name" value="Calcineurin-like_PHP"/>
</dbReference>
<evidence type="ECO:0000256" key="3">
    <source>
        <dbReference type="ARBA" id="ARBA00022525"/>
    </source>
</evidence>
<keyword evidence="16" id="KW-1185">Reference proteome</keyword>
<feature type="binding site" evidence="10">
    <location>
        <position position="147"/>
    </location>
    <ligand>
        <name>Zn(2+)</name>
        <dbReference type="ChEBI" id="CHEBI:29105"/>
        <label>1</label>
    </ligand>
</feature>
<evidence type="ECO:0000256" key="11">
    <source>
        <dbReference type="PIRSR" id="PIRSR000948-2"/>
    </source>
</evidence>
<gene>
    <name evidence="15" type="ORF">MVEN_01643900</name>
</gene>
<feature type="disulfide bond" evidence="11">
    <location>
        <begin position="62"/>
        <end position="73"/>
    </location>
</feature>
<feature type="domain" description="Sphingomyelin phosphodiesterase C-terminal" evidence="14">
    <location>
        <begin position="430"/>
        <end position="546"/>
    </location>
</feature>
<keyword evidence="11" id="KW-1015">Disulfide bond</keyword>
<keyword evidence="9" id="KW-0326">Glycosidase</keyword>
<keyword evidence="3" id="KW-0964">Secreted</keyword>
<evidence type="ECO:0000256" key="4">
    <source>
        <dbReference type="ARBA" id="ARBA00022723"/>
    </source>
</evidence>
<proteinExistence type="inferred from homology"/>
<evidence type="ECO:0000256" key="9">
    <source>
        <dbReference type="PIRNR" id="PIRNR000948"/>
    </source>
</evidence>
<evidence type="ECO:0000256" key="10">
    <source>
        <dbReference type="PIRSR" id="PIRSR000948-1"/>
    </source>
</evidence>
<feature type="binding site" evidence="10">
    <location>
        <position position="368"/>
    </location>
    <ligand>
        <name>Zn(2+)</name>
        <dbReference type="ChEBI" id="CHEBI:29105"/>
        <label>2</label>
    </ligand>
</feature>
<evidence type="ECO:0000313" key="16">
    <source>
        <dbReference type="Proteomes" id="UP000620124"/>
    </source>
</evidence>
<keyword evidence="7 10" id="KW-0862">Zinc</keyword>
<evidence type="ECO:0000256" key="6">
    <source>
        <dbReference type="ARBA" id="ARBA00022801"/>
    </source>
</evidence>
<feature type="binding site" evidence="10">
    <location>
        <position position="402"/>
    </location>
    <ligand>
        <name>Zn(2+)</name>
        <dbReference type="ChEBI" id="CHEBI:29105"/>
        <label>2</label>
    </ligand>
</feature>
<reference evidence="15" key="1">
    <citation type="submission" date="2020-05" db="EMBL/GenBank/DDBJ databases">
        <title>Mycena genomes resolve the evolution of fungal bioluminescence.</title>
        <authorList>
            <person name="Tsai I.J."/>
        </authorList>
    </citation>
    <scope>NUCLEOTIDE SEQUENCE</scope>
    <source>
        <strain evidence="15">CCC161011</strain>
    </source>
</reference>
<feature type="binding site" evidence="10">
    <location>
        <position position="217"/>
    </location>
    <ligand>
        <name>Zn(2+)</name>
        <dbReference type="ChEBI" id="CHEBI:29105"/>
        <label>2</label>
    </ligand>
</feature>
<comment type="cofactor">
    <cofactor evidence="10">
        <name>Zn(2+)</name>
        <dbReference type="ChEBI" id="CHEBI:29105"/>
    </cofactor>
    <text evidence="10">Binds 2 Zn(2+) ions per subunit.</text>
</comment>
<keyword evidence="6 9" id="KW-0378">Hydrolase</keyword>